<evidence type="ECO:0000313" key="2">
    <source>
        <dbReference type="EMBL" id="GBL71301.1"/>
    </source>
</evidence>
<evidence type="ECO:0000256" key="1">
    <source>
        <dbReference type="SAM" id="Phobius"/>
    </source>
</evidence>
<keyword evidence="1" id="KW-1133">Transmembrane helix</keyword>
<name>A0A4Y1ZWR1_ARAVE</name>
<dbReference type="EMBL" id="BGPR01078626">
    <property type="protein sequence ID" value="GBL71301.1"/>
    <property type="molecule type" value="Genomic_DNA"/>
</dbReference>
<comment type="caution">
    <text evidence="2">The sequence shown here is derived from an EMBL/GenBank/DDBJ whole genome shotgun (WGS) entry which is preliminary data.</text>
</comment>
<keyword evidence="1" id="KW-0812">Transmembrane</keyword>
<sequence>MAIVLYYIDVVAGCTRWFLLFLGLSSLQELMRSGCRNPSDSSLEGRVSASNLLSASIQLIIHLGRPESRNELLTLSASGVFHLVQQRLMNHSAFFL</sequence>
<protein>
    <submittedName>
        <fullName evidence="2">Uncharacterized protein</fullName>
    </submittedName>
</protein>
<feature type="transmembrane region" description="Helical" evidence="1">
    <location>
        <begin position="6"/>
        <end position="27"/>
    </location>
</feature>
<organism evidence="2 3">
    <name type="scientific">Araneus ventricosus</name>
    <name type="common">Orbweaver spider</name>
    <name type="synonym">Epeira ventricosa</name>
    <dbReference type="NCBI Taxonomy" id="182803"/>
    <lineage>
        <taxon>Eukaryota</taxon>
        <taxon>Metazoa</taxon>
        <taxon>Ecdysozoa</taxon>
        <taxon>Arthropoda</taxon>
        <taxon>Chelicerata</taxon>
        <taxon>Arachnida</taxon>
        <taxon>Araneae</taxon>
        <taxon>Araneomorphae</taxon>
        <taxon>Entelegynae</taxon>
        <taxon>Araneoidea</taxon>
        <taxon>Araneidae</taxon>
        <taxon>Araneus</taxon>
    </lineage>
</organism>
<gene>
    <name evidence="2" type="ORF">AVEN_153319_1</name>
</gene>
<keyword evidence="1" id="KW-0472">Membrane</keyword>
<dbReference type="AlphaFoldDB" id="A0A4Y1ZWR1"/>
<keyword evidence="3" id="KW-1185">Reference proteome</keyword>
<reference evidence="2 3" key="1">
    <citation type="journal article" date="2019" name="Sci. Rep.">
        <title>Orb-weaving spider Araneus ventricosus genome elucidates the spidroin gene catalogue.</title>
        <authorList>
            <person name="Kono N."/>
            <person name="Nakamura H."/>
            <person name="Ohtoshi R."/>
            <person name="Moran D.A.P."/>
            <person name="Shinohara A."/>
            <person name="Yoshida Y."/>
            <person name="Fujiwara M."/>
            <person name="Mori M."/>
            <person name="Tomita M."/>
            <person name="Arakawa K."/>
        </authorList>
    </citation>
    <scope>NUCLEOTIDE SEQUENCE [LARGE SCALE GENOMIC DNA]</scope>
</reference>
<evidence type="ECO:0000313" key="3">
    <source>
        <dbReference type="Proteomes" id="UP000499080"/>
    </source>
</evidence>
<accession>A0A4Y1ZWR1</accession>
<dbReference type="Proteomes" id="UP000499080">
    <property type="component" value="Unassembled WGS sequence"/>
</dbReference>
<proteinExistence type="predicted"/>